<feature type="compositionally biased region" description="Polar residues" evidence="1">
    <location>
        <begin position="908"/>
        <end position="919"/>
    </location>
</feature>
<feature type="compositionally biased region" description="Polar residues" evidence="1">
    <location>
        <begin position="1048"/>
        <end position="1066"/>
    </location>
</feature>
<feature type="compositionally biased region" description="Low complexity" evidence="1">
    <location>
        <begin position="38"/>
        <end position="47"/>
    </location>
</feature>
<reference evidence="2 3" key="1">
    <citation type="journal article" date="2016" name="Genome Biol. Evol.">
        <title>Gene Family Evolution Reflects Adaptation to Soil Environmental Stressors in the Genome of the Collembolan Orchesella cincta.</title>
        <authorList>
            <person name="Faddeeva-Vakhrusheva A."/>
            <person name="Derks M.F."/>
            <person name="Anvar S.Y."/>
            <person name="Agamennone V."/>
            <person name="Suring W."/>
            <person name="Smit S."/>
            <person name="van Straalen N.M."/>
            <person name="Roelofs D."/>
        </authorList>
    </citation>
    <scope>NUCLEOTIDE SEQUENCE [LARGE SCALE GENOMIC DNA]</scope>
    <source>
        <tissue evidence="2">Mixed pool</tissue>
    </source>
</reference>
<feature type="compositionally biased region" description="Polar residues" evidence="1">
    <location>
        <begin position="95"/>
        <end position="116"/>
    </location>
</feature>
<feature type="compositionally biased region" description="Polar residues" evidence="1">
    <location>
        <begin position="1435"/>
        <end position="1452"/>
    </location>
</feature>
<feature type="region of interest" description="Disordered" evidence="1">
    <location>
        <begin position="162"/>
        <end position="245"/>
    </location>
</feature>
<feature type="region of interest" description="Disordered" evidence="1">
    <location>
        <begin position="1086"/>
        <end position="1212"/>
    </location>
</feature>
<feature type="region of interest" description="Disordered" evidence="1">
    <location>
        <begin position="902"/>
        <end position="983"/>
    </location>
</feature>
<accession>A0A1D2MIF4</accession>
<feature type="compositionally biased region" description="Basic and acidic residues" evidence="1">
    <location>
        <begin position="474"/>
        <end position="485"/>
    </location>
</feature>
<feature type="compositionally biased region" description="Basic residues" evidence="1">
    <location>
        <begin position="1293"/>
        <end position="1308"/>
    </location>
</feature>
<evidence type="ECO:0000313" key="2">
    <source>
        <dbReference type="EMBL" id="ODM92701.1"/>
    </source>
</evidence>
<protein>
    <submittedName>
        <fullName evidence="2">Uncharacterized protein</fullName>
    </submittedName>
</protein>
<feature type="compositionally biased region" description="Low complexity" evidence="1">
    <location>
        <begin position="1162"/>
        <end position="1180"/>
    </location>
</feature>
<feature type="region of interest" description="Disordered" evidence="1">
    <location>
        <begin position="672"/>
        <end position="703"/>
    </location>
</feature>
<feature type="compositionally biased region" description="Polar residues" evidence="1">
    <location>
        <begin position="1466"/>
        <end position="1479"/>
    </location>
</feature>
<feature type="compositionally biased region" description="Basic residues" evidence="1">
    <location>
        <begin position="1256"/>
        <end position="1265"/>
    </location>
</feature>
<feature type="compositionally biased region" description="Acidic residues" evidence="1">
    <location>
        <begin position="1398"/>
        <end position="1410"/>
    </location>
</feature>
<feature type="region of interest" description="Disordered" evidence="1">
    <location>
        <begin position="588"/>
        <end position="609"/>
    </location>
</feature>
<feature type="compositionally biased region" description="Polar residues" evidence="1">
    <location>
        <begin position="174"/>
        <end position="185"/>
    </location>
</feature>
<feature type="compositionally biased region" description="Low complexity" evidence="1">
    <location>
        <begin position="595"/>
        <end position="609"/>
    </location>
</feature>
<comment type="caution">
    <text evidence="2">The sequence shown here is derived from an EMBL/GenBank/DDBJ whole genome shotgun (WGS) entry which is preliminary data.</text>
</comment>
<evidence type="ECO:0000256" key="1">
    <source>
        <dbReference type="SAM" id="MobiDB-lite"/>
    </source>
</evidence>
<keyword evidence="3" id="KW-1185">Reference proteome</keyword>
<name>A0A1D2MIF4_ORCCI</name>
<organism evidence="2 3">
    <name type="scientific">Orchesella cincta</name>
    <name type="common">Springtail</name>
    <name type="synonym">Podura cincta</name>
    <dbReference type="NCBI Taxonomy" id="48709"/>
    <lineage>
        <taxon>Eukaryota</taxon>
        <taxon>Metazoa</taxon>
        <taxon>Ecdysozoa</taxon>
        <taxon>Arthropoda</taxon>
        <taxon>Hexapoda</taxon>
        <taxon>Collembola</taxon>
        <taxon>Entomobryomorpha</taxon>
        <taxon>Entomobryoidea</taxon>
        <taxon>Orchesellidae</taxon>
        <taxon>Orchesellinae</taxon>
        <taxon>Orchesella</taxon>
    </lineage>
</organism>
<feature type="compositionally biased region" description="Basic residues" evidence="1">
    <location>
        <begin position="202"/>
        <end position="214"/>
    </location>
</feature>
<feature type="region of interest" description="Disordered" evidence="1">
    <location>
        <begin position="76"/>
        <end position="137"/>
    </location>
</feature>
<feature type="region of interest" description="Disordered" evidence="1">
    <location>
        <begin position="1"/>
        <end position="53"/>
    </location>
</feature>
<feature type="region of interest" description="Disordered" evidence="1">
    <location>
        <begin position="1396"/>
        <end position="1418"/>
    </location>
</feature>
<feature type="region of interest" description="Disordered" evidence="1">
    <location>
        <begin position="1256"/>
        <end position="1346"/>
    </location>
</feature>
<feature type="compositionally biased region" description="Basic and acidic residues" evidence="1">
    <location>
        <begin position="215"/>
        <end position="231"/>
    </location>
</feature>
<feature type="region of interest" description="Disordered" evidence="1">
    <location>
        <begin position="468"/>
        <end position="488"/>
    </location>
</feature>
<feature type="compositionally biased region" description="Polar residues" evidence="1">
    <location>
        <begin position="1199"/>
        <end position="1210"/>
    </location>
</feature>
<sequence length="1479" mass="163579">FNRRHGTRLSSPTYNEATSPPPLHRRSPPPPSFHNAYSKASKIPISKSAKEKRHTIYPDMLSAEGKAKNHTRVIIDSKPPLPPTSAILHSRPPTRLSSKNSWATSTDRNNNYTETRPISPITRGKNSSSSFQYTGPHQVYSGPIEKVSKSDLHVQTCKPATLADGPESLHYSPSAIQSGASSTSQEYHRNLCEKISGFPLPPRRKSRQRAKSRRSLCEKCRRESVSLEDVRPSTQTNSPGPPVPCLNNHNPCVSCAFKSFIEKSKTQLAKGDSKSQAQTQTQTNQTQTSSASAPTISQQQQSSPFPTNSHLPNSCPSLPPRGPFPTGVPSEIHDDLIRMEMLMELRKFNQAKERMLHLVNGCGAASLPHISQNFTGGQAVDPLCQQHLYPFAGLQNRSMEQQDPFQIFSLNTVNVEGPSNVGVSGGGGNPSRENQVVSERPLTVWEHDLAKHLDSSNFYTPILEPHSQPLINKNSKENGEAEDKAASQQVTLSENAYLINQAILNMQKTQNQRVNLVKEPNSPDGFRGSPSVFPSELMSGLQQRSQSLQNPLIAGAGLNMSVPNYEHTDRSVPAGNYSRKTFVPLDPVSLPTGFSQQSPPQQRSSPLGSPFQQFILENNTFYDRHHNIPSGFPQQEFQQPSDQMHFWDGGQMIMLRKPVAISKNRSPINYFTASPGTPQSASTTFGSSNEDRPSPFFPGLSGSRIDIKIRSPEDRLSMRMMEEVNPTDVEKLGNLLSQLPVMSQQQKVEEFTFNTLKPPSPVTEAESTTSMIPMVSSNGTLTSRVASSGDDRPRTGASAIVEIPPTTAKSGTRDISTVDTDKMSIHELVTLGRKIYRILSQLSTHSPSKSVPPTPSFTINPYPTNPPRSFTLNQTSSGMRGQTKSTTSAIVDFSIIPNPTFITGPGANGNTAQSKSTSRVVPDTASKPPNLFRKLHQPPPTRWEKRSNSAHPADFRNPSQVTVPRELSRRSVSTAASKAPVRTPTRTILKWEVATAAVTSDGNNRRSPRSSGSYTIKSYTDANTNNGNYNQNQPSQKPSRFAKGEENSPYTFPTASFLDQSSTKGRASSIGKRNFIQENISKLRKIKPISKTRAPPLPPVTRKYDNVPSVVASNSRARTDRSSSLPREESGRIQRDRSTSLQPQPIQQQQKREYKETNNTFRNNQPSRRPSVPSNSSRSQTPIVAKSRDSVKPKRQARSRNTLPKANNNMMMEESKTGLMGKVKLEGNERSRSALFTSKTAAAAMGILSMSKASVIRKSRSKTRRASAAYKQQMEATRHSSISSAERSQTNKFKGKTSRSVGKKKKGARSASSHWATQRVAPLPQIQLKSNDEDDEPEVDGEKGEFVTNSVSEQVVIREMVKAEMDMMVERHVKDVLLRTKEEKNKDYRSDRYKDMLDSEPEDSILDSENLEPVYTPPRFQDTSLFSLEQWINPEGNQPETAYTSAKDTPATTAEDGRSGNKRTATKPQTVRFSLPQHN</sequence>
<feature type="compositionally biased region" description="Polar residues" evidence="1">
    <location>
        <begin position="1279"/>
        <end position="1292"/>
    </location>
</feature>
<feature type="region of interest" description="Disordered" evidence="1">
    <location>
        <begin position="1431"/>
        <end position="1479"/>
    </location>
</feature>
<feature type="compositionally biased region" description="Polar residues" evidence="1">
    <location>
        <begin position="124"/>
        <end position="135"/>
    </location>
</feature>
<dbReference type="Proteomes" id="UP000094527">
    <property type="component" value="Unassembled WGS sequence"/>
</dbReference>
<feature type="compositionally biased region" description="Low complexity" evidence="1">
    <location>
        <begin position="275"/>
        <end position="307"/>
    </location>
</feature>
<gene>
    <name evidence="2" type="ORF">Ocin01_13983</name>
</gene>
<feature type="compositionally biased region" description="Basic and acidic residues" evidence="1">
    <location>
        <begin position="1117"/>
        <end position="1138"/>
    </location>
</feature>
<dbReference type="EMBL" id="LJIJ01001174">
    <property type="protein sequence ID" value="ODM92701.1"/>
    <property type="molecule type" value="Genomic_DNA"/>
</dbReference>
<feature type="compositionally biased region" description="Polar residues" evidence="1">
    <location>
        <begin position="8"/>
        <end position="18"/>
    </location>
</feature>
<evidence type="ECO:0000313" key="3">
    <source>
        <dbReference type="Proteomes" id="UP000094527"/>
    </source>
</evidence>
<feature type="non-terminal residue" evidence="2">
    <location>
        <position position="1"/>
    </location>
</feature>
<feature type="region of interest" description="Disordered" evidence="1">
    <location>
        <begin position="268"/>
        <end position="331"/>
    </location>
</feature>
<feature type="region of interest" description="Disordered" evidence="1">
    <location>
        <begin position="998"/>
        <end position="1070"/>
    </location>
</feature>
<proteinExistence type="predicted"/>
<feature type="compositionally biased region" description="Polar residues" evidence="1">
    <location>
        <begin position="672"/>
        <end position="688"/>
    </location>
</feature>
<feature type="compositionally biased region" description="Low complexity" evidence="1">
    <location>
        <begin position="1023"/>
        <end position="1032"/>
    </location>
</feature>